<evidence type="ECO:0000313" key="1">
    <source>
        <dbReference type="EMBL" id="KAG7528969.1"/>
    </source>
</evidence>
<name>A0A8K0JIB9_9TREE</name>
<gene>
    <name evidence="1" type="ORF">FFLO_05868</name>
</gene>
<comment type="caution">
    <text evidence="1">The sequence shown here is derived from an EMBL/GenBank/DDBJ whole genome shotgun (WGS) entry which is preliminary data.</text>
</comment>
<proteinExistence type="predicted"/>
<sequence length="479" mass="55346">MTHANTRTISRISRESYGTEDYEGPYLLNHTDKDLSEGGSTIMLVSSMPDREQDQTSSIEDSRTLRSRISISDDGRGDIEIKSTYTRESTQTALFMASLHERDKQRKARLGRCYDAMSRREREEHARRFSLQQLVYRYYVALLEKDDSNDSVKRKHTASGHDPDSSELRQELLIKAVSKAERELPQAGKVDDSMKASVAKLMIQRALRYEMKIWNDARHSDGAADWIYLLHHYTSTHKHNIMTETTFVPSSRSYWTLKSLNVADEDRMETLPVTTGSEYTYKLTMLPKKSGFYIETDIVPLDDDFVQVTVDGHDMTIDSDFSVPETQNVITSVLLKEIALRSDLSDWLVGASELLADKSPEKDRIEKQEQIEKMLEVYHRLQNENDGKLNKNEAACWIFDPEYWQYLWTEEDRLRLREKVDGVCRILTDVQKIDLVAAQIIGQTLHQARGPEIWAVAIQVMQEARDRRDRKESAQAYKA</sequence>
<keyword evidence="2" id="KW-1185">Reference proteome</keyword>
<reference evidence="1" key="1">
    <citation type="submission" date="2020-04" db="EMBL/GenBank/DDBJ databases">
        <title>Analysis of mating type loci in Filobasidium floriforme.</title>
        <authorList>
            <person name="Nowrousian M."/>
        </authorList>
    </citation>
    <scope>NUCLEOTIDE SEQUENCE</scope>
    <source>
        <strain evidence="1">CBS 6242</strain>
    </source>
</reference>
<protein>
    <submittedName>
        <fullName evidence="1">Uncharacterized protein</fullName>
    </submittedName>
</protein>
<accession>A0A8K0JIB9</accession>
<dbReference type="AlphaFoldDB" id="A0A8K0JIB9"/>
<dbReference type="Proteomes" id="UP000812966">
    <property type="component" value="Unassembled WGS sequence"/>
</dbReference>
<dbReference type="EMBL" id="JABELV010000162">
    <property type="protein sequence ID" value="KAG7528969.1"/>
    <property type="molecule type" value="Genomic_DNA"/>
</dbReference>
<organism evidence="1 2">
    <name type="scientific">Filobasidium floriforme</name>
    <dbReference type="NCBI Taxonomy" id="5210"/>
    <lineage>
        <taxon>Eukaryota</taxon>
        <taxon>Fungi</taxon>
        <taxon>Dikarya</taxon>
        <taxon>Basidiomycota</taxon>
        <taxon>Agaricomycotina</taxon>
        <taxon>Tremellomycetes</taxon>
        <taxon>Filobasidiales</taxon>
        <taxon>Filobasidiaceae</taxon>
        <taxon>Filobasidium</taxon>
    </lineage>
</organism>
<evidence type="ECO:0000313" key="2">
    <source>
        <dbReference type="Proteomes" id="UP000812966"/>
    </source>
</evidence>